<evidence type="ECO:0000313" key="4">
    <source>
        <dbReference type="EMBL" id="XCN68175.1"/>
    </source>
</evidence>
<dbReference type="InterPro" id="IPR015943">
    <property type="entry name" value="WD40/YVTN_repeat-like_dom_sf"/>
</dbReference>
<dbReference type="InterPro" id="IPR050282">
    <property type="entry name" value="Cycloisomerase_2"/>
</dbReference>
<reference evidence="4" key="2">
    <citation type="submission" date="2024-07" db="EMBL/GenBank/DDBJ databases">
        <title>A complete genome sequence for Pseudomonas syringae CC1417.</title>
        <authorList>
            <person name="Baltrus D.A."/>
        </authorList>
    </citation>
    <scope>NUCLEOTIDE SEQUENCE</scope>
    <source>
        <strain evidence="4">CC1417</strain>
    </source>
</reference>
<keyword evidence="2" id="KW-0119">Carbohydrate metabolism</keyword>
<dbReference type="PANTHER" id="PTHR30344">
    <property type="entry name" value="6-PHOSPHOGLUCONOLACTONASE-RELATED"/>
    <property type="match status" value="1"/>
</dbReference>
<evidence type="ECO:0000256" key="1">
    <source>
        <dbReference type="ARBA" id="ARBA00005564"/>
    </source>
</evidence>
<accession>A0AAU8LIY0</accession>
<feature type="signal peptide" evidence="3">
    <location>
        <begin position="1"/>
        <end position="22"/>
    </location>
</feature>
<feature type="chain" id="PRO_5044020652" evidence="3">
    <location>
        <begin position="23"/>
        <end position="390"/>
    </location>
</feature>
<evidence type="ECO:0000256" key="3">
    <source>
        <dbReference type="SAM" id="SignalP"/>
    </source>
</evidence>
<keyword evidence="4" id="KW-0378">Hydrolase</keyword>
<keyword evidence="2" id="KW-0313">Glucose metabolism</keyword>
<dbReference type="Gene3D" id="2.130.10.10">
    <property type="entry name" value="YVTN repeat-like/Quinoprotein amine dehydrogenase"/>
    <property type="match status" value="1"/>
</dbReference>
<dbReference type="InterPro" id="IPR011045">
    <property type="entry name" value="N2O_reductase_N"/>
</dbReference>
<dbReference type="AlphaFoldDB" id="A0AAU8LIY0"/>
<dbReference type="GO" id="GO:0006006">
    <property type="term" value="P:glucose metabolic process"/>
    <property type="evidence" value="ECO:0007669"/>
    <property type="project" value="UniProtKB-KW"/>
</dbReference>
<dbReference type="GO" id="GO:0005829">
    <property type="term" value="C:cytosol"/>
    <property type="evidence" value="ECO:0007669"/>
    <property type="project" value="TreeGrafter"/>
</dbReference>
<sequence>MPHKILPWLAMASAMSAFTLQAQPMTDSQLLLGSYTQGKSEGIYRFGFDSKTGMIDPKPLQVIKTENPSWLTVSKDQRYLFVVNENGPGQTDVVGKVSSFSIEPKTFNIAPINQVETKGEEPTHSSLSKDGRYLFVANYAVNPDPGGVLSVMPVSKDGQLGDAVQVLPLGPGSKVNPERQMSSHVHLAVPTPDDKYVVTADLGADKLFVYRYNADQSKPLQSASIPSVQLPAGSGPRHVLFSGDGKHAWLVLEMSAQVVVFDYHDGVFKQTQIVDMKNKGVEQKNGGGALHSSPDGRFLYVTNRGEANQVVVFRINPTAGTLEEIQRRTVEGAEPREFSFDPSGTFMLFANQKSNQIVTVRRDVQTGLIGDTVQKIDVDAPSYLHFLNEK</sequence>
<dbReference type="EMBL" id="CP159362">
    <property type="protein sequence ID" value="XCN68175.1"/>
    <property type="molecule type" value="Genomic_DNA"/>
</dbReference>
<evidence type="ECO:0000256" key="2">
    <source>
        <dbReference type="ARBA" id="ARBA00022526"/>
    </source>
</evidence>
<dbReference type="RefSeq" id="WP_024695709.1">
    <property type="nucleotide sequence ID" value="NZ_CP159362.1"/>
</dbReference>
<dbReference type="Pfam" id="PF10282">
    <property type="entry name" value="Lactonase"/>
    <property type="match status" value="1"/>
</dbReference>
<keyword evidence="3" id="KW-0732">Signal</keyword>
<name>A0AAU8LIY0_PSESX</name>
<dbReference type="GO" id="GO:0017057">
    <property type="term" value="F:6-phosphogluconolactonase activity"/>
    <property type="evidence" value="ECO:0007669"/>
    <property type="project" value="TreeGrafter"/>
</dbReference>
<dbReference type="SUPFAM" id="SSF50974">
    <property type="entry name" value="Nitrous oxide reductase, N-terminal domain"/>
    <property type="match status" value="1"/>
</dbReference>
<organism evidence="4">
    <name type="scientific">Pseudomonas syringae CC1417</name>
    <dbReference type="NCBI Taxonomy" id="1357272"/>
    <lineage>
        <taxon>Bacteria</taxon>
        <taxon>Pseudomonadati</taxon>
        <taxon>Pseudomonadota</taxon>
        <taxon>Gammaproteobacteria</taxon>
        <taxon>Pseudomonadales</taxon>
        <taxon>Pseudomonadaceae</taxon>
        <taxon>Pseudomonas</taxon>
        <taxon>Pseudomonas syringae</taxon>
    </lineage>
</organism>
<reference evidence="4" key="1">
    <citation type="journal article" date="2014" name="Genome Announc.">
        <title>Draft Genome Sequences of a Phylogenetically Diverse Suite of Pseudomonas syringae Strains from Multiple Source Populations.</title>
        <authorList>
            <person name="Baltrus D.A."/>
            <person name="Yourstone S."/>
            <person name="Lind A."/>
            <person name="Guilbaud C."/>
            <person name="Sands D.C."/>
            <person name="Jones C.D."/>
            <person name="Morris C.E."/>
            <person name="Dangl J.L."/>
        </authorList>
    </citation>
    <scope>NUCLEOTIDE SEQUENCE</scope>
    <source>
        <strain evidence="4">CC1417</strain>
    </source>
</reference>
<proteinExistence type="inferred from homology"/>
<dbReference type="EC" id="3.1.1.-" evidence="4"/>
<protein>
    <submittedName>
        <fullName evidence="4">Lactonase family protein</fullName>
        <ecNumber evidence="4">3.1.1.-</ecNumber>
    </submittedName>
</protein>
<gene>
    <name evidence="4" type="ORF">N011_02415</name>
</gene>
<comment type="similarity">
    <text evidence="1">Belongs to the cycloisomerase 2 family.</text>
</comment>
<dbReference type="InterPro" id="IPR019405">
    <property type="entry name" value="Lactonase_7-beta_prop"/>
</dbReference>
<dbReference type="PANTHER" id="PTHR30344:SF1">
    <property type="entry name" value="6-PHOSPHOGLUCONOLACTONASE"/>
    <property type="match status" value="1"/>
</dbReference>